<evidence type="ECO:0000313" key="3">
    <source>
        <dbReference type="EMBL" id="WOB07775.1"/>
    </source>
</evidence>
<evidence type="ECO:0000313" key="4">
    <source>
        <dbReference type="Proteomes" id="UP001303946"/>
    </source>
</evidence>
<dbReference type="EMBL" id="CP136336">
    <property type="protein sequence ID" value="WOB07775.1"/>
    <property type="molecule type" value="Genomic_DNA"/>
</dbReference>
<dbReference type="RefSeq" id="WP_316700430.1">
    <property type="nucleotide sequence ID" value="NZ_CP136336.1"/>
</dbReference>
<evidence type="ECO:0000259" key="2">
    <source>
        <dbReference type="SMART" id="SM00849"/>
    </source>
</evidence>
<dbReference type="InterPro" id="IPR001279">
    <property type="entry name" value="Metallo-B-lactamas"/>
</dbReference>
<proteinExistence type="inferred from homology"/>
<dbReference type="InterPro" id="IPR050855">
    <property type="entry name" value="NDM-1-like"/>
</dbReference>
<dbReference type="PANTHER" id="PTHR42951">
    <property type="entry name" value="METALLO-BETA-LACTAMASE DOMAIN-CONTAINING"/>
    <property type="match status" value="1"/>
</dbReference>
<dbReference type="InterPro" id="IPR036866">
    <property type="entry name" value="RibonucZ/Hydroxyglut_hydro"/>
</dbReference>
<evidence type="ECO:0000256" key="1">
    <source>
        <dbReference type="ARBA" id="ARBA00005250"/>
    </source>
</evidence>
<dbReference type="SUPFAM" id="SSF56281">
    <property type="entry name" value="Metallo-hydrolase/oxidoreductase"/>
    <property type="match status" value="1"/>
</dbReference>
<dbReference type="SMART" id="SM00849">
    <property type="entry name" value="Lactamase_B"/>
    <property type="match status" value="1"/>
</dbReference>
<name>A0ABZ0CS02_9BURK</name>
<gene>
    <name evidence="3" type="ORF">RXV79_23065</name>
</gene>
<protein>
    <submittedName>
        <fullName evidence="3">MBL fold metallo-hydrolase</fullName>
    </submittedName>
</protein>
<accession>A0ABZ0CS02</accession>
<dbReference type="Gene3D" id="3.60.15.10">
    <property type="entry name" value="Ribonuclease Z/Hydroxyacylglutathione hydrolase-like"/>
    <property type="match status" value="1"/>
</dbReference>
<dbReference type="PANTHER" id="PTHR42951:SF4">
    <property type="entry name" value="ACYL-COENZYME A THIOESTERASE MBLAC2"/>
    <property type="match status" value="1"/>
</dbReference>
<dbReference type="Proteomes" id="UP001303946">
    <property type="component" value="Chromosome"/>
</dbReference>
<sequence>MQPNTPSATFGPVTVYFGEKSGKYPDGNQVIVHGGDTVVAFDTPKVANRLGAAVFDDAVDMVILGHVHEDHMCGLHRLPRAPVHVHEADVDAARSWEGLRRHFGYPAPALDAFRAKLDDEFTYMPRPDALAYADGAEWDLGGGVRVRAVHLPGHTAGHCALIVEPHGIAFIGDMDLSSFGPYYGDATSNLGLFRQSLARLPELDAKVWITSHHKGVYTERGAFDDALRAYTARLDEREAGLIERLRAGPLSLDELVAHGFLYPAGFNPSPSAQAIERWSITQHLDELIAAGRVTRDGERHRLCA</sequence>
<dbReference type="Pfam" id="PF00753">
    <property type="entry name" value="Lactamase_B"/>
    <property type="match status" value="1"/>
</dbReference>
<organism evidence="3 4">
    <name type="scientific">Piscinibacter gummiphilus</name>
    <dbReference type="NCBI Taxonomy" id="946333"/>
    <lineage>
        <taxon>Bacteria</taxon>
        <taxon>Pseudomonadati</taxon>
        <taxon>Pseudomonadota</taxon>
        <taxon>Betaproteobacteria</taxon>
        <taxon>Burkholderiales</taxon>
        <taxon>Sphaerotilaceae</taxon>
        <taxon>Piscinibacter</taxon>
    </lineage>
</organism>
<keyword evidence="4" id="KW-1185">Reference proteome</keyword>
<reference evidence="3 4" key="1">
    <citation type="submission" date="2023-10" db="EMBL/GenBank/DDBJ databases">
        <title>Bacteria for the degradation of biodegradable plastic PBAT(Polybutylene adipate terephthalate).</title>
        <authorList>
            <person name="Weon H.-Y."/>
            <person name="Yeon J."/>
        </authorList>
    </citation>
    <scope>NUCLEOTIDE SEQUENCE [LARGE SCALE GENOMIC DNA]</scope>
    <source>
        <strain evidence="3 4">SBD 7-3</strain>
    </source>
</reference>
<feature type="domain" description="Metallo-beta-lactamase" evidence="2">
    <location>
        <begin position="26"/>
        <end position="212"/>
    </location>
</feature>
<comment type="similarity">
    <text evidence="1">Belongs to the metallo-beta-lactamase superfamily. Class-B beta-lactamase family.</text>
</comment>